<dbReference type="AlphaFoldDB" id="A0A5J4YVR0"/>
<evidence type="ECO:0000313" key="2">
    <source>
        <dbReference type="Proteomes" id="UP000324585"/>
    </source>
</evidence>
<dbReference type="PANTHER" id="PTHR36960">
    <property type="entry name" value="SI:DKEY-32E6.3"/>
    <property type="match status" value="1"/>
</dbReference>
<dbReference type="PANTHER" id="PTHR36960:SF1">
    <property type="entry name" value="SI:DKEY-32E6.3"/>
    <property type="match status" value="1"/>
</dbReference>
<organism evidence="1 2">
    <name type="scientific">Porphyridium purpureum</name>
    <name type="common">Red alga</name>
    <name type="synonym">Porphyridium cruentum</name>
    <dbReference type="NCBI Taxonomy" id="35688"/>
    <lineage>
        <taxon>Eukaryota</taxon>
        <taxon>Rhodophyta</taxon>
        <taxon>Bangiophyceae</taxon>
        <taxon>Porphyridiales</taxon>
        <taxon>Porphyridiaceae</taxon>
        <taxon>Porphyridium</taxon>
    </lineage>
</organism>
<sequence>MNETMTMPAVEADCPRLVLHFDLNETILVTDPAGGDGLEDCLNKALAKQVFVRRESDPSGPPIWENPESGPEINTSWVWPDGCVLFYDVYRAHAKTFTEPGNYGASLRGLYLEMLDALRIPEGETIDPRLSQDGKHYFVLPAFFHTLRELRKRSGHTRIVLRTFGHDLSDVCAAINAFAETEPSPAGAPASASGWHEMKCDESHMWDGRYDRQSGQFVLSQPSTGRACKSEEEAVAVIEGRHVPHAEGMSIMAISDDYEWWRGNGFAPECGKPLWLTLTRGHAVHIFFDDNIHNKARNSIVAVRLRTSPENPFCALPGALVLEKQLHGKCMWRCPTVRPILDHNWFLQKIEAALERCRTEDDAI</sequence>
<accession>A0A5J4YVR0</accession>
<evidence type="ECO:0000313" key="1">
    <source>
        <dbReference type="EMBL" id="KAA8494942.1"/>
    </source>
</evidence>
<dbReference type="EMBL" id="VRMN01000004">
    <property type="protein sequence ID" value="KAA8494942.1"/>
    <property type="molecule type" value="Genomic_DNA"/>
</dbReference>
<protein>
    <submittedName>
        <fullName evidence="1">Uncharacterized protein</fullName>
    </submittedName>
</protein>
<keyword evidence="2" id="KW-1185">Reference proteome</keyword>
<proteinExistence type="predicted"/>
<gene>
    <name evidence="1" type="ORF">FVE85_3183</name>
</gene>
<dbReference type="Proteomes" id="UP000324585">
    <property type="component" value="Unassembled WGS sequence"/>
</dbReference>
<dbReference type="OMA" id="HFDWAAN"/>
<dbReference type="OrthoDB" id="417678at2759"/>
<reference evidence="2" key="1">
    <citation type="journal article" date="2019" name="Nat. Commun.">
        <title>Expansion of phycobilisome linker gene families in mesophilic red algae.</title>
        <authorList>
            <person name="Lee J."/>
            <person name="Kim D."/>
            <person name="Bhattacharya D."/>
            <person name="Yoon H.S."/>
        </authorList>
    </citation>
    <scope>NUCLEOTIDE SEQUENCE [LARGE SCALE GENOMIC DNA]</scope>
    <source>
        <strain evidence="2">CCMP 1328</strain>
    </source>
</reference>
<name>A0A5J4YVR0_PORPP</name>
<comment type="caution">
    <text evidence="1">The sequence shown here is derived from an EMBL/GenBank/DDBJ whole genome shotgun (WGS) entry which is preliminary data.</text>
</comment>